<keyword evidence="5 6" id="KW-0539">Nucleus</keyword>
<dbReference type="STRING" id="1507870.A0A1V8TUJ9"/>
<evidence type="ECO:0000313" key="9">
    <source>
        <dbReference type="EMBL" id="OQO15019.1"/>
    </source>
</evidence>
<dbReference type="InterPro" id="IPR036388">
    <property type="entry name" value="WH-like_DNA-bd_sf"/>
</dbReference>
<accession>A0A1V8TUJ9</accession>
<dbReference type="InterPro" id="IPR030456">
    <property type="entry name" value="TF_fork_head_CS_2"/>
</dbReference>
<dbReference type="OrthoDB" id="5954824at2759"/>
<reference evidence="10" key="1">
    <citation type="submission" date="2017-03" db="EMBL/GenBank/DDBJ databases">
        <title>Genomes of endolithic fungi from Antarctica.</title>
        <authorList>
            <person name="Coleine C."/>
            <person name="Masonjones S."/>
            <person name="Stajich J.E."/>
        </authorList>
    </citation>
    <scope>NUCLEOTIDE SEQUENCE [LARGE SCALE GENOMIC DNA]</scope>
    <source>
        <strain evidence="10">CCFEE 5527</strain>
    </source>
</reference>
<keyword evidence="2" id="KW-0805">Transcription regulation</keyword>
<keyword evidence="3 6" id="KW-0238">DNA-binding</keyword>
<evidence type="ECO:0000313" key="10">
    <source>
        <dbReference type="Proteomes" id="UP000192596"/>
    </source>
</evidence>
<comment type="caution">
    <text evidence="9">The sequence shown here is derived from an EMBL/GenBank/DDBJ whole genome shotgun (WGS) entry which is preliminary data.</text>
</comment>
<name>A0A1V8TUJ9_9PEZI</name>
<evidence type="ECO:0000259" key="8">
    <source>
        <dbReference type="PROSITE" id="PS50039"/>
    </source>
</evidence>
<dbReference type="Proteomes" id="UP000192596">
    <property type="component" value="Unassembled WGS sequence"/>
</dbReference>
<dbReference type="Gene3D" id="1.10.10.10">
    <property type="entry name" value="Winged helix-like DNA-binding domain superfamily/Winged helix DNA-binding domain"/>
    <property type="match status" value="1"/>
</dbReference>
<evidence type="ECO:0000256" key="7">
    <source>
        <dbReference type="SAM" id="MobiDB-lite"/>
    </source>
</evidence>
<evidence type="ECO:0000256" key="2">
    <source>
        <dbReference type="ARBA" id="ARBA00023015"/>
    </source>
</evidence>
<organism evidence="9 10">
    <name type="scientific">Cryoendolithus antarcticus</name>
    <dbReference type="NCBI Taxonomy" id="1507870"/>
    <lineage>
        <taxon>Eukaryota</taxon>
        <taxon>Fungi</taxon>
        <taxon>Dikarya</taxon>
        <taxon>Ascomycota</taxon>
        <taxon>Pezizomycotina</taxon>
        <taxon>Dothideomycetes</taxon>
        <taxon>Dothideomycetidae</taxon>
        <taxon>Cladosporiales</taxon>
        <taxon>Cladosporiaceae</taxon>
        <taxon>Cryoendolithus</taxon>
    </lineage>
</organism>
<dbReference type="SUPFAM" id="SSF46785">
    <property type="entry name" value="Winged helix' DNA-binding domain"/>
    <property type="match status" value="1"/>
</dbReference>
<dbReference type="InterPro" id="IPR036390">
    <property type="entry name" value="WH_DNA-bd_sf"/>
</dbReference>
<dbReference type="CDD" id="cd20032">
    <property type="entry name" value="FH_FOXO"/>
    <property type="match status" value="1"/>
</dbReference>
<dbReference type="Pfam" id="PF00250">
    <property type="entry name" value="Forkhead"/>
    <property type="match status" value="1"/>
</dbReference>
<evidence type="ECO:0000256" key="3">
    <source>
        <dbReference type="ARBA" id="ARBA00023125"/>
    </source>
</evidence>
<dbReference type="SMART" id="SM00339">
    <property type="entry name" value="FH"/>
    <property type="match status" value="1"/>
</dbReference>
<dbReference type="GO" id="GO:0005634">
    <property type="term" value="C:nucleus"/>
    <property type="evidence" value="ECO:0007669"/>
    <property type="project" value="UniProtKB-SubCell"/>
</dbReference>
<evidence type="ECO:0000256" key="5">
    <source>
        <dbReference type="ARBA" id="ARBA00023242"/>
    </source>
</evidence>
<evidence type="ECO:0000256" key="6">
    <source>
        <dbReference type="PROSITE-ProRule" id="PRU00089"/>
    </source>
</evidence>
<keyword evidence="4" id="KW-0804">Transcription</keyword>
<dbReference type="PROSITE" id="PS00658">
    <property type="entry name" value="FORK_HEAD_2"/>
    <property type="match status" value="1"/>
</dbReference>
<feature type="compositionally biased region" description="Basic residues" evidence="7">
    <location>
        <begin position="302"/>
        <end position="312"/>
    </location>
</feature>
<protein>
    <recommendedName>
        <fullName evidence="8">Fork-head domain-containing protein</fullName>
    </recommendedName>
</protein>
<dbReference type="InterPro" id="IPR001766">
    <property type="entry name" value="Fork_head_dom"/>
</dbReference>
<proteinExistence type="predicted"/>
<sequence length="510" mass="56408">MRAKSMSTTTHDGDDNSILEHEYFKHANSIDEDTFDTLIATDLGPLPNLDNNKQSVAGGIDEDETKYSPAVVASIEEPEMDYRTHASASSSSSYANPFADIDGLPVCTAPPSSMPLPMAPTAAWDGGLVAQPYNYPAFDGSAYDFRDHYYQGPMAPQQPQHIYSPQDHHPSPCSAFSREQSTYTLYEQPEEDKYDEELDGGEGSDPCYAQLLYRCLRDAPSHTLSLRELYKWVQAHSQKAKDSNSKGWQNSVRHNLSMNAAFERVSASALQSPSASATAPKRGSLWRLTAHALAEGVISTTRYRKHPKRKPERRSIPAPKRQQSGAKGGQATREASARRRAMQARLQNRVLRGVTSMPSSGRPSPGPGMDFGMRQSPMPYYLLQHPLAPPAPPAPPPPHLHQQHLHLQTTMQDPFHYSTPTPTYPPQTNLTPTLATPPQLPVSLPRSFSTHQQQPSKGLFEEFELGHLKPEDRMLFGTMDSYGQPDTPFSEEGSLFSEAMMGFGEGVEEV</sequence>
<keyword evidence="10" id="KW-1185">Reference proteome</keyword>
<dbReference type="PANTHER" id="PTHR45881:SF5">
    <property type="entry name" value="FORK-HEAD DOMAIN-CONTAINING PROTEIN"/>
    <property type="match status" value="1"/>
</dbReference>
<feature type="domain" description="Fork-head" evidence="8">
    <location>
        <begin position="208"/>
        <end position="308"/>
    </location>
</feature>
<evidence type="ECO:0000256" key="4">
    <source>
        <dbReference type="ARBA" id="ARBA00023163"/>
    </source>
</evidence>
<dbReference type="FunCoup" id="A0A1V8TUJ9">
    <property type="interactions" value="2929"/>
</dbReference>
<gene>
    <name evidence="9" type="ORF">B0A48_00401</name>
</gene>
<feature type="DNA-binding region" description="Fork-head" evidence="6">
    <location>
        <begin position="208"/>
        <end position="308"/>
    </location>
</feature>
<dbReference type="GO" id="GO:0000978">
    <property type="term" value="F:RNA polymerase II cis-regulatory region sequence-specific DNA binding"/>
    <property type="evidence" value="ECO:0007669"/>
    <property type="project" value="TreeGrafter"/>
</dbReference>
<dbReference type="InParanoid" id="A0A1V8TUJ9"/>
<dbReference type="PANTHER" id="PTHR45881">
    <property type="entry name" value="CHECKPOINT SUPPRESSOR 1-LIKE, ISOFORM A-RELATED"/>
    <property type="match status" value="1"/>
</dbReference>
<dbReference type="GO" id="GO:0000981">
    <property type="term" value="F:DNA-binding transcription factor activity, RNA polymerase II-specific"/>
    <property type="evidence" value="ECO:0007669"/>
    <property type="project" value="TreeGrafter"/>
</dbReference>
<dbReference type="AlphaFoldDB" id="A0A1V8TUJ9"/>
<feature type="region of interest" description="Disordered" evidence="7">
    <location>
        <begin position="298"/>
        <end position="376"/>
    </location>
</feature>
<evidence type="ECO:0000256" key="1">
    <source>
        <dbReference type="ARBA" id="ARBA00004123"/>
    </source>
</evidence>
<dbReference type="EMBL" id="NAJO01000001">
    <property type="protein sequence ID" value="OQO15019.1"/>
    <property type="molecule type" value="Genomic_DNA"/>
</dbReference>
<comment type="subcellular location">
    <subcellularLocation>
        <location evidence="1 6">Nucleus</location>
    </subcellularLocation>
</comment>
<dbReference type="PROSITE" id="PS50039">
    <property type="entry name" value="FORK_HEAD_3"/>
    <property type="match status" value="1"/>
</dbReference>